<accession>A0A0G2HVJ7</accession>
<dbReference type="AlphaFoldDB" id="A0A0G2HVJ7"/>
<feature type="compositionally biased region" description="Low complexity" evidence="1">
    <location>
        <begin position="79"/>
        <end position="92"/>
    </location>
</feature>
<proteinExistence type="predicted"/>
<comment type="caution">
    <text evidence="2">The sequence shown here is derived from an EMBL/GenBank/DDBJ whole genome shotgun (WGS) entry which is preliminary data.</text>
</comment>
<protein>
    <submittedName>
        <fullName evidence="2">Uncharacterized protein</fullName>
    </submittedName>
</protein>
<organism evidence="2 3">
    <name type="scientific">[Emmonsia] crescens</name>
    <dbReference type="NCBI Taxonomy" id="73230"/>
    <lineage>
        <taxon>Eukaryota</taxon>
        <taxon>Fungi</taxon>
        <taxon>Dikarya</taxon>
        <taxon>Ascomycota</taxon>
        <taxon>Pezizomycotina</taxon>
        <taxon>Eurotiomycetes</taxon>
        <taxon>Eurotiomycetidae</taxon>
        <taxon>Onygenales</taxon>
        <taxon>Ajellomycetaceae</taxon>
        <taxon>Emergomyces</taxon>
    </lineage>
</organism>
<dbReference type="OrthoDB" id="686384at2759"/>
<reference evidence="3" key="1">
    <citation type="journal article" date="2015" name="PLoS Genet.">
        <title>The dynamic genome and transcriptome of the human fungal pathogen Blastomyces and close relative Emmonsia.</title>
        <authorList>
            <person name="Munoz J.F."/>
            <person name="Gauthier G.M."/>
            <person name="Desjardins C.A."/>
            <person name="Gallo J.E."/>
            <person name="Holder J."/>
            <person name="Sullivan T.D."/>
            <person name="Marty A.J."/>
            <person name="Carmen J.C."/>
            <person name="Chen Z."/>
            <person name="Ding L."/>
            <person name="Gujja S."/>
            <person name="Magrini V."/>
            <person name="Misas E."/>
            <person name="Mitreva M."/>
            <person name="Priest M."/>
            <person name="Saif S."/>
            <person name="Whiston E.A."/>
            <person name="Young S."/>
            <person name="Zeng Q."/>
            <person name="Goldman W.E."/>
            <person name="Mardis E.R."/>
            <person name="Taylor J.W."/>
            <person name="McEwen J.G."/>
            <person name="Clay O.K."/>
            <person name="Klein B.S."/>
            <person name="Cuomo C.A."/>
        </authorList>
    </citation>
    <scope>NUCLEOTIDE SEQUENCE [LARGE SCALE GENOMIC DNA]</scope>
    <source>
        <strain evidence="3">UAMH 3008</strain>
    </source>
</reference>
<evidence type="ECO:0000256" key="1">
    <source>
        <dbReference type="SAM" id="MobiDB-lite"/>
    </source>
</evidence>
<gene>
    <name evidence="2" type="ORF">EMCG_00414</name>
</gene>
<evidence type="ECO:0000313" key="2">
    <source>
        <dbReference type="EMBL" id="KKZ62247.1"/>
    </source>
</evidence>
<name>A0A0G2HVJ7_9EURO</name>
<dbReference type="VEuPathDB" id="FungiDB:EMCG_00414"/>
<sequence length="233" mass="25226">MEVNGINRSAARVSHVNLMTDTVIANLSPDALRVILRSMLAADENGQFTHKLQHHVRKYLRHDLQRTSIPALFSVTDKSTSTPSSSSSSSSSSPPPTPTPTPELAKLRSRICSLLGSGLAFESLQLLAEVVRQSRGLEPNDKTLEGERLAQALAAVDGDLVQALTAVQKIAMVNNWGKGDMPTAQRQVLLSVRADLVNCKERSEGMGAEFGFERGSMMLESILSKMSELGGRE</sequence>
<evidence type="ECO:0000313" key="3">
    <source>
        <dbReference type="Proteomes" id="UP000034164"/>
    </source>
</evidence>
<feature type="region of interest" description="Disordered" evidence="1">
    <location>
        <begin position="74"/>
        <end position="103"/>
    </location>
</feature>
<dbReference type="Proteomes" id="UP000034164">
    <property type="component" value="Unassembled WGS sequence"/>
</dbReference>
<dbReference type="EMBL" id="LCZI01001147">
    <property type="protein sequence ID" value="KKZ62247.1"/>
    <property type="molecule type" value="Genomic_DNA"/>
</dbReference>